<feature type="compositionally biased region" description="Basic and acidic residues" evidence="1">
    <location>
        <begin position="197"/>
        <end position="208"/>
    </location>
</feature>
<dbReference type="RefSeq" id="WP_037070228.1">
    <property type="nucleotide sequence ID" value="NZ_HG916852.1"/>
</dbReference>
<dbReference type="KEGG" id="rhl:LPU83_1509"/>
<proteinExistence type="predicted"/>
<evidence type="ECO:0000256" key="1">
    <source>
        <dbReference type="SAM" id="MobiDB-lite"/>
    </source>
</evidence>
<reference evidence="2" key="1">
    <citation type="submission" date="2013-11" db="EMBL/GenBank/DDBJ databases">
        <title>Draft genome sequence of the broad-host-range Rhizobium sp. LPU83 strain, a member of the low-genetic diversity Oregon-like Rhizobium sp. group.</title>
        <authorList>
            <person name="Wibberg D."/>
            <person name="Puehler A."/>
            <person name="Schlueter A."/>
        </authorList>
    </citation>
    <scope>NUCLEOTIDE SEQUENCE [LARGE SCALE GENOMIC DNA]</scope>
    <source>
        <strain evidence="2">LPU83</strain>
    </source>
</reference>
<evidence type="ECO:0000313" key="3">
    <source>
        <dbReference type="Proteomes" id="UP000019443"/>
    </source>
</evidence>
<evidence type="ECO:0000313" key="2">
    <source>
        <dbReference type="EMBL" id="CDM57181.1"/>
    </source>
</evidence>
<organism evidence="2 3">
    <name type="scientific">Rhizobium favelukesii</name>
    <dbReference type="NCBI Taxonomy" id="348824"/>
    <lineage>
        <taxon>Bacteria</taxon>
        <taxon>Pseudomonadati</taxon>
        <taxon>Pseudomonadota</taxon>
        <taxon>Alphaproteobacteria</taxon>
        <taxon>Hyphomicrobiales</taxon>
        <taxon>Rhizobiaceae</taxon>
        <taxon>Rhizobium/Agrobacterium group</taxon>
        <taxon>Rhizobium</taxon>
    </lineage>
</organism>
<feature type="region of interest" description="Disordered" evidence="1">
    <location>
        <begin position="192"/>
        <end position="215"/>
    </location>
</feature>
<dbReference type="AlphaFoldDB" id="W6RS48"/>
<dbReference type="EMBL" id="HG916852">
    <property type="protein sequence ID" value="CDM57181.1"/>
    <property type="molecule type" value="Genomic_DNA"/>
</dbReference>
<keyword evidence="3" id="KW-1185">Reference proteome</keyword>
<accession>W6RS48</accession>
<protein>
    <submittedName>
        <fullName evidence="2">Uncharacterized protein</fullName>
    </submittedName>
</protein>
<dbReference type="HOGENOM" id="CLU_786742_0_0_5"/>
<sequence length="375" mass="41534">MERSTAEHRAAVEAWRASAPKHDHEIFGRKLKTEKPRHKDLSQLSALLAMRSRAVGVAEGVEEAAEIPTISTNWRIVAANDNQPPEEDEGFGTERAVEYEPSLDLLEAEIEHLPVRHRVEPMVRGGRSDREVHAIPVDGDVAYGTHVDEDDKPHKVIVRIGRLRFSDGSQTEKGHKLVMDKVVNTDLKMPVGSMLGSREKSTRDRGGEDDTSGSNAHYRWIVKGRVATPAKLHPTKDQRVEISKAQARQIIADAMAKTDVVITKCPDGFPYGPTNLRQLFIGGRKGKKGESGSQAWADIFTEKENRDAFTRGLDAMQEKHVRVLTEAMTAKSLSALGEARGYRGRHAVDAGRRLLRAANDNFTEAMKLAEFAAEA</sequence>
<gene>
    <name evidence="2" type="ORF">LPU83_1509</name>
</gene>
<dbReference type="PATRIC" id="fig|348824.6.peg.1623"/>
<name>W6RS48_9HYPH</name>
<dbReference type="Proteomes" id="UP000019443">
    <property type="component" value="Chromosome"/>
</dbReference>
<dbReference type="eggNOG" id="ENOG502ZYJ5">
    <property type="taxonomic scope" value="Bacteria"/>
</dbReference>